<sequence length="82" mass="9117">MTPIVLDFEAERDRDSTSFDRADPPAALIEQQHQHAWTVSLPDVYGTPVEIQPVDRDPEAAEADHYDDPERACADGGQGARR</sequence>
<feature type="region of interest" description="Disordered" evidence="1">
    <location>
        <begin position="48"/>
        <end position="82"/>
    </location>
</feature>
<feature type="compositionally biased region" description="Basic and acidic residues" evidence="1">
    <location>
        <begin position="53"/>
        <end position="73"/>
    </location>
</feature>
<dbReference type="RefSeq" id="WP_256029904.1">
    <property type="nucleotide sequence ID" value="NZ_JAHLKM010000013.1"/>
</dbReference>
<dbReference type="EMBL" id="JAHLKM010000013">
    <property type="protein sequence ID" value="MCQ4333880.1"/>
    <property type="molecule type" value="Genomic_DNA"/>
</dbReference>
<organism evidence="2 3">
    <name type="scientific">Natronomonas aquatica</name>
    <dbReference type="NCBI Taxonomy" id="2841590"/>
    <lineage>
        <taxon>Archaea</taxon>
        <taxon>Methanobacteriati</taxon>
        <taxon>Methanobacteriota</taxon>
        <taxon>Stenosarchaea group</taxon>
        <taxon>Halobacteria</taxon>
        <taxon>Halobacteriales</taxon>
        <taxon>Natronomonadaceae</taxon>
        <taxon>Natronomonas</taxon>
    </lineage>
</organism>
<proteinExistence type="predicted"/>
<evidence type="ECO:0000313" key="2">
    <source>
        <dbReference type="EMBL" id="MCQ4333880.1"/>
    </source>
</evidence>
<keyword evidence="3" id="KW-1185">Reference proteome</keyword>
<protein>
    <submittedName>
        <fullName evidence="2">Uncharacterized protein</fullName>
    </submittedName>
</protein>
<evidence type="ECO:0000256" key="1">
    <source>
        <dbReference type="SAM" id="MobiDB-lite"/>
    </source>
</evidence>
<comment type="caution">
    <text evidence="2">The sequence shown here is derived from an EMBL/GenBank/DDBJ whole genome shotgun (WGS) entry which is preliminary data.</text>
</comment>
<evidence type="ECO:0000313" key="3">
    <source>
        <dbReference type="Proteomes" id="UP001139494"/>
    </source>
</evidence>
<dbReference type="Proteomes" id="UP001139494">
    <property type="component" value="Unassembled WGS sequence"/>
</dbReference>
<dbReference type="AlphaFoldDB" id="A0A9R1D7P2"/>
<gene>
    <name evidence="2" type="ORF">KM295_10380</name>
</gene>
<reference evidence="2" key="1">
    <citation type="journal article" date="2023" name="Front. Microbiol.">
        <title>Genomic-based phylogenetic and metabolic analyses of the genus Natronomonas, and description of Natronomonas aquatica sp. nov.</title>
        <authorList>
            <person name="Garcia-Roldan A."/>
            <person name="Duran-Viseras A."/>
            <person name="de la Haba R.R."/>
            <person name="Corral P."/>
            <person name="Sanchez-Porro C."/>
            <person name="Ventosa A."/>
        </authorList>
    </citation>
    <scope>NUCLEOTIDE SEQUENCE</scope>
    <source>
        <strain evidence="2">F2-12</strain>
    </source>
</reference>
<feature type="compositionally biased region" description="Basic and acidic residues" evidence="1">
    <location>
        <begin position="9"/>
        <end position="22"/>
    </location>
</feature>
<name>A0A9R1D7P2_9EURY</name>
<feature type="region of interest" description="Disordered" evidence="1">
    <location>
        <begin position="1"/>
        <end position="22"/>
    </location>
</feature>
<accession>A0A9R1D7P2</accession>